<evidence type="ECO:0000256" key="2">
    <source>
        <dbReference type="PROSITE-ProRule" id="PRU00376"/>
    </source>
</evidence>
<organism evidence="5 6">
    <name type="scientific">Pisolithus microcarpus 441</name>
    <dbReference type="NCBI Taxonomy" id="765257"/>
    <lineage>
        <taxon>Eukaryota</taxon>
        <taxon>Fungi</taxon>
        <taxon>Dikarya</taxon>
        <taxon>Basidiomycota</taxon>
        <taxon>Agaricomycotina</taxon>
        <taxon>Agaricomycetes</taxon>
        <taxon>Agaricomycetidae</taxon>
        <taxon>Boletales</taxon>
        <taxon>Sclerodermatineae</taxon>
        <taxon>Pisolithaceae</taxon>
        <taxon>Pisolithus</taxon>
    </lineage>
</organism>
<evidence type="ECO:0000256" key="1">
    <source>
        <dbReference type="ARBA" id="ARBA00023242"/>
    </source>
</evidence>
<dbReference type="InterPro" id="IPR058706">
    <property type="entry name" value="zf-C2H2_AHC1-like"/>
</dbReference>
<evidence type="ECO:0000256" key="3">
    <source>
        <dbReference type="SAM" id="MobiDB-lite"/>
    </source>
</evidence>
<dbReference type="HOGENOM" id="CLU_012846_0_0_1"/>
<feature type="compositionally biased region" description="Polar residues" evidence="3">
    <location>
        <begin position="1"/>
        <end position="13"/>
    </location>
</feature>
<feature type="domain" description="YEATS" evidence="4">
    <location>
        <begin position="390"/>
        <end position="527"/>
    </location>
</feature>
<reference evidence="6" key="2">
    <citation type="submission" date="2015-01" db="EMBL/GenBank/DDBJ databases">
        <title>Evolutionary Origins and Diversification of the Mycorrhizal Mutualists.</title>
        <authorList>
            <consortium name="DOE Joint Genome Institute"/>
            <consortium name="Mycorrhizal Genomics Consortium"/>
            <person name="Kohler A."/>
            <person name="Kuo A."/>
            <person name="Nagy L.G."/>
            <person name="Floudas D."/>
            <person name="Copeland A."/>
            <person name="Barry K.W."/>
            <person name="Cichocki N."/>
            <person name="Veneault-Fourrey C."/>
            <person name="LaButti K."/>
            <person name="Lindquist E.A."/>
            <person name="Lipzen A."/>
            <person name="Lundell T."/>
            <person name="Morin E."/>
            <person name="Murat C."/>
            <person name="Riley R."/>
            <person name="Ohm R."/>
            <person name="Sun H."/>
            <person name="Tunlid A."/>
            <person name="Henrissat B."/>
            <person name="Grigoriev I.V."/>
            <person name="Hibbett D.S."/>
            <person name="Martin F."/>
        </authorList>
    </citation>
    <scope>NUCLEOTIDE SEQUENCE [LARGE SCALE GENOMIC DNA]</scope>
    <source>
        <strain evidence="6">441</strain>
    </source>
</reference>
<evidence type="ECO:0000313" key="6">
    <source>
        <dbReference type="Proteomes" id="UP000054018"/>
    </source>
</evidence>
<feature type="region of interest" description="Disordered" evidence="3">
    <location>
        <begin position="123"/>
        <end position="155"/>
    </location>
</feature>
<evidence type="ECO:0000313" key="5">
    <source>
        <dbReference type="EMBL" id="KIK24535.1"/>
    </source>
</evidence>
<gene>
    <name evidence="5" type="ORF">PISMIDRAFT_402393</name>
</gene>
<dbReference type="Pfam" id="PF22951">
    <property type="entry name" value="3HBD"/>
    <property type="match status" value="1"/>
</dbReference>
<dbReference type="OrthoDB" id="1741717at2759"/>
<dbReference type="InterPro" id="IPR055129">
    <property type="entry name" value="YEATS_dom"/>
</dbReference>
<dbReference type="STRING" id="765257.A0A0C9YHR2"/>
<reference evidence="5 6" key="1">
    <citation type="submission" date="2014-04" db="EMBL/GenBank/DDBJ databases">
        <authorList>
            <consortium name="DOE Joint Genome Institute"/>
            <person name="Kuo A."/>
            <person name="Kohler A."/>
            <person name="Costa M.D."/>
            <person name="Nagy L.G."/>
            <person name="Floudas D."/>
            <person name="Copeland A."/>
            <person name="Barry K.W."/>
            <person name="Cichocki N."/>
            <person name="Veneault-Fourrey C."/>
            <person name="LaButti K."/>
            <person name="Lindquist E.A."/>
            <person name="Lipzen A."/>
            <person name="Lundell T."/>
            <person name="Morin E."/>
            <person name="Murat C."/>
            <person name="Sun H."/>
            <person name="Tunlid A."/>
            <person name="Henrissat B."/>
            <person name="Grigoriev I.V."/>
            <person name="Hibbett D.S."/>
            <person name="Martin F."/>
            <person name="Nordberg H.P."/>
            <person name="Cantor M.N."/>
            <person name="Hua S.X."/>
        </authorList>
    </citation>
    <scope>NUCLEOTIDE SEQUENCE [LARGE SCALE GENOMIC DNA]</scope>
    <source>
        <strain evidence="5 6">441</strain>
    </source>
</reference>
<dbReference type="EMBL" id="KN833715">
    <property type="protein sequence ID" value="KIK24535.1"/>
    <property type="molecule type" value="Genomic_DNA"/>
</dbReference>
<dbReference type="GO" id="GO:0005634">
    <property type="term" value="C:nucleus"/>
    <property type="evidence" value="ECO:0007669"/>
    <property type="project" value="UniProtKB-SubCell"/>
</dbReference>
<dbReference type="PROSITE" id="PS51037">
    <property type="entry name" value="YEATS"/>
    <property type="match status" value="1"/>
</dbReference>
<keyword evidence="1 2" id="KW-0539">Nucleus</keyword>
<feature type="compositionally biased region" description="Polar residues" evidence="3">
    <location>
        <begin position="25"/>
        <end position="35"/>
    </location>
</feature>
<sequence length="953" mass="104238">MNYSTTTGQTGHEPSSRKRQRLSYDLSSSDFGSESLTDRDSPDIRTYQPLYDEVDLEVALRERLLSTIEGRIQWATLLLNSLESHEETEASLPATEVDEFQEAALDALEALEVPLSIIFETATPEEPETTPRSFSPLVSGLPPPPPQRALKTRASRVPKLSQPKKLLYIRLSSGATEANQLAILACPTCSRTQFTTLQGLLNHARLAHGIEWASHDACITACAVPVTPDDDVCQTYQQEGLEVPWGGNVVGLRRLFERAVGVEGHVVSPPDADQLQFAPQDATTIPSTLLSRTLGLHADSPSLAPFLGRAPKRRYIHVHNEEQDVDIISIDGQQANVPPNSMEQRRPQFHMNYPHRSAARPELDRTIELETNATAKTEATDVAGFLPNTLASRFHITARVRVEDRSLYLTKDRQTKLDSPHQYRWMIAVTAPSYALPLASYLTRVTVFPPTTVSPVPLTVNEQPFAVIGTANDPFLAKVFLEWIGGGKLEIEHWVDLDPSKSATSVLGSDEMIDVEVDRNVTLLSVPNGAPPPLPSLDRQLGPDSFTAHPGLPGSRASMGPNEFPYEQILRSLLPRAPMTAKDVKPRSNIRVPYRLVPSPGHLLALMPGKRKAIEWARARTLHDLYAEHAAATSSSHIPLTVGDVYAWLEDTSLFPRPTSVATPLIEVKKKAKEKEGTPVVGELPCPVCGIKKRLHPGYEAKLEEGACEWTCLVVPRRDQKHLGNFPLVDSSVVFAPRGELERALYGPRLPAGSENVAQGSNVAPYMLPAFRCSPRDLITLSPPELILAVQKSVGEIHLSHFPCEYTNSGFLAPKEVLEQHLAPSALLAAVLKPFISALIRPALDVAKRDLLVVTSANASATTPKGSRPARTKKVPFVLTPSHILRGLQSGFIPPQAGADVQDSRGTTTQQALALCFASIGLPLGFGHQRSLGRESPDIEQVTEATPIKEEPK</sequence>
<protein>
    <recommendedName>
        <fullName evidence="4">YEATS domain-containing protein</fullName>
    </recommendedName>
</protein>
<dbReference type="InterPro" id="IPR055127">
    <property type="entry name" value="YEATS2_3HBD"/>
</dbReference>
<dbReference type="Proteomes" id="UP000054018">
    <property type="component" value="Unassembled WGS sequence"/>
</dbReference>
<accession>A0A0C9YHR2</accession>
<evidence type="ECO:0000259" key="4">
    <source>
        <dbReference type="PROSITE" id="PS51037"/>
    </source>
</evidence>
<comment type="subcellular location">
    <subcellularLocation>
        <location evidence="2">Nucleus</location>
    </subcellularLocation>
</comment>
<feature type="region of interest" description="Disordered" evidence="3">
    <location>
        <begin position="1"/>
        <end position="43"/>
    </location>
</feature>
<name>A0A0C9YHR2_9AGAM</name>
<feature type="region of interest" description="Disordered" evidence="3">
    <location>
        <begin position="527"/>
        <end position="558"/>
    </location>
</feature>
<dbReference type="Gene3D" id="2.60.40.1970">
    <property type="entry name" value="YEATS domain"/>
    <property type="match status" value="1"/>
</dbReference>
<proteinExistence type="predicted"/>
<feature type="region of interest" description="Disordered" evidence="3">
    <location>
        <begin position="931"/>
        <end position="953"/>
    </location>
</feature>
<dbReference type="Pfam" id="PF25909">
    <property type="entry name" value="zf-C2H2_AHC1"/>
    <property type="match status" value="1"/>
</dbReference>
<dbReference type="AlphaFoldDB" id="A0A0C9YHR2"/>
<dbReference type="InterPro" id="IPR038704">
    <property type="entry name" value="YEAST_sf"/>
</dbReference>
<keyword evidence="6" id="KW-1185">Reference proteome</keyword>